<feature type="domain" description="Transposase putative helix-turn-helix" evidence="10">
    <location>
        <begin position="1"/>
        <end position="45"/>
    </location>
</feature>
<organism evidence="11 12">
    <name type="scientific">Microseira wollei NIES-4236</name>
    <dbReference type="NCBI Taxonomy" id="2530354"/>
    <lineage>
        <taxon>Bacteria</taxon>
        <taxon>Bacillati</taxon>
        <taxon>Cyanobacteriota</taxon>
        <taxon>Cyanophyceae</taxon>
        <taxon>Oscillatoriophycideae</taxon>
        <taxon>Aerosakkonematales</taxon>
        <taxon>Aerosakkonemataceae</taxon>
        <taxon>Microseira</taxon>
    </lineage>
</organism>
<evidence type="ECO:0000259" key="8">
    <source>
        <dbReference type="Pfam" id="PF01385"/>
    </source>
</evidence>
<feature type="region of interest" description="Disordered" evidence="7">
    <location>
        <begin position="257"/>
        <end position="281"/>
    </location>
</feature>
<dbReference type="NCBIfam" id="NF040570">
    <property type="entry name" value="guided_TnpB"/>
    <property type="match status" value="1"/>
</dbReference>
<evidence type="ECO:0000256" key="6">
    <source>
        <dbReference type="ARBA" id="ARBA00023172"/>
    </source>
</evidence>
<keyword evidence="2" id="KW-0815">Transposition</keyword>
<comment type="caution">
    <text evidence="11">The sequence shown here is derived from an EMBL/GenBank/DDBJ whole genome shotgun (WGS) entry which is preliminary data.</text>
</comment>
<dbReference type="Pfam" id="PF01385">
    <property type="entry name" value="OrfB_IS605"/>
    <property type="match status" value="1"/>
</dbReference>
<feature type="compositionally biased region" description="Basic residues" evidence="7">
    <location>
        <begin position="257"/>
        <end position="274"/>
    </location>
</feature>
<dbReference type="AlphaFoldDB" id="A0AAV3X9B3"/>
<dbReference type="GO" id="GO:0003677">
    <property type="term" value="F:DNA binding"/>
    <property type="evidence" value="ECO:0007669"/>
    <property type="project" value="UniProtKB-KW"/>
</dbReference>
<name>A0AAV3X9B3_9CYAN</name>
<evidence type="ECO:0000256" key="1">
    <source>
        <dbReference type="ARBA" id="ARBA00008761"/>
    </source>
</evidence>
<keyword evidence="3" id="KW-0479">Metal-binding</keyword>
<protein>
    <submittedName>
        <fullName evidence="11">Transposase</fullName>
    </submittedName>
</protein>
<evidence type="ECO:0000256" key="2">
    <source>
        <dbReference type="ARBA" id="ARBA00022578"/>
    </source>
</evidence>
<feature type="domain" description="Cas12f1-like TNB" evidence="9">
    <location>
        <begin position="351"/>
        <end position="416"/>
    </location>
</feature>
<dbReference type="Pfam" id="PF07282">
    <property type="entry name" value="Cas12f1-like_TNB"/>
    <property type="match status" value="1"/>
</dbReference>
<gene>
    <name evidence="11" type="ORF">MiSe_20430</name>
</gene>
<dbReference type="InterPro" id="IPR001959">
    <property type="entry name" value="Transposase"/>
</dbReference>
<accession>A0AAV3X9B3</accession>
<dbReference type="GO" id="GO:0032196">
    <property type="term" value="P:transposition"/>
    <property type="evidence" value="ECO:0007669"/>
    <property type="project" value="UniProtKB-KW"/>
</dbReference>
<dbReference type="Pfam" id="PF12323">
    <property type="entry name" value="HTH_OrfB_IS605"/>
    <property type="match status" value="1"/>
</dbReference>
<dbReference type="GO" id="GO:0046872">
    <property type="term" value="F:metal ion binding"/>
    <property type="evidence" value="ECO:0007669"/>
    <property type="project" value="UniProtKB-KW"/>
</dbReference>
<proteinExistence type="inferred from homology"/>
<evidence type="ECO:0000313" key="11">
    <source>
        <dbReference type="EMBL" id="GET37290.1"/>
    </source>
</evidence>
<evidence type="ECO:0000256" key="3">
    <source>
        <dbReference type="ARBA" id="ARBA00022723"/>
    </source>
</evidence>
<dbReference type="GO" id="GO:0006310">
    <property type="term" value="P:DNA recombination"/>
    <property type="evidence" value="ECO:0007669"/>
    <property type="project" value="UniProtKB-KW"/>
</dbReference>
<sequence>MLLNYQYRAYPNTNQKLELNTWLRVCRYWYNKQLGDRFDWWEHNRTSINACSIVSCPLPQLRENPDLYSQKKQLPIIKEDLLKIGYSGELLDFNRVPSQTLQDVCKRVDKAFSRFIQGDSSGNRSGKPRFKNAARYRTIRIEGQAITIERIEKNWLFLSFSKLKGWIKVRLHRRLPDGFVLKNILVTGKTDGWYITICLEDPKVPTFTPDEVVPTWDNTLGLDAVLHEDDYLATSENIKLPALKSFRKSEKRLAKVSSRKFTKKKGSKSRRKLAKREAREHQRIARARKDHAFKTAHAVVRTNKKVFAHEDLNLKALSKRKKAKQDEDGKYLPNGQSAKSGLNKSWNDAAFGQFFKILEYIAGKAGARTIAVKPAYTSQLLAYRDEFIFTNGDIRQYWDEKELLWVDRDINAAINIKRVGLGLFPTIKRRKGNPVVSDSTTNSTSKEVLETLRTCQKPTLTRREV</sequence>
<dbReference type="InterPro" id="IPR010095">
    <property type="entry name" value="Cas12f1-like_TNB"/>
</dbReference>
<dbReference type="EMBL" id="BLAY01000026">
    <property type="protein sequence ID" value="GET37290.1"/>
    <property type="molecule type" value="Genomic_DNA"/>
</dbReference>
<evidence type="ECO:0000256" key="7">
    <source>
        <dbReference type="SAM" id="MobiDB-lite"/>
    </source>
</evidence>
<evidence type="ECO:0000256" key="5">
    <source>
        <dbReference type="ARBA" id="ARBA00023125"/>
    </source>
</evidence>
<evidence type="ECO:0000256" key="4">
    <source>
        <dbReference type="ARBA" id="ARBA00022833"/>
    </source>
</evidence>
<evidence type="ECO:0000259" key="10">
    <source>
        <dbReference type="Pfam" id="PF12323"/>
    </source>
</evidence>
<keyword evidence="6" id="KW-0233">DNA recombination</keyword>
<comment type="similarity">
    <text evidence="1">In the C-terminal section; belongs to the transposase 35 family.</text>
</comment>
<dbReference type="InterPro" id="IPR021027">
    <property type="entry name" value="Transposase_put_HTH"/>
</dbReference>
<dbReference type="RefSeq" id="WP_264196433.1">
    <property type="nucleotide sequence ID" value="NZ_BLAY01000026.1"/>
</dbReference>
<evidence type="ECO:0000259" key="9">
    <source>
        <dbReference type="Pfam" id="PF07282"/>
    </source>
</evidence>
<dbReference type="Proteomes" id="UP001050975">
    <property type="component" value="Unassembled WGS sequence"/>
</dbReference>
<reference evidence="11" key="1">
    <citation type="submission" date="2019-10" db="EMBL/GenBank/DDBJ databases">
        <title>Draft genome sequece of Microseira wollei NIES-4236.</title>
        <authorList>
            <person name="Yamaguchi H."/>
            <person name="Suzuki S."/>
            <person name="Kawachi M."/>
        </authorList>
    </citation>
    <scope>NUCLEOTIDE SEQUENCE</scope>
    <source>
        <strain evidence="11">NIES-4236</strain>
    </source>
</reference>
<evidence type="ECO:0000313" key="12">
    <source>
        <dbReference type="Proteomes" id="UP001050975"/>
    </source>
</evidence>
<keyword evidence="5" id="KW-0238">DNA-binding</keyword>
<feature type="domain" description="Probable transposase IS891/IS1136/IS1341" evidence="8">
    <location>
        <begin position="211"/>
        <end position="319"/>
    </location>
</feature>
<keyword evidence="4" id="KW-0862">Zinc</keyword>
<keyword evidence="12" id="KW-1185">Reference proteome</keyword>